<dbReference type="PROSITE" id="PS00109">
    <property type="entry name" value="PROTEIN_KINASE_TYR"/>
    <property type="match status" value="1"/>
</dbReference>
<organism evidence="3 4">
    <name type="scientific">Paramecium octaurelia</name>
    <dbReference type="NCBI Taxonomy" id="43137"/>
    <lineage>
        <taxon>Eukaryota</taxon>
        <taxon>Sar</taxon>
        <taxon>Alveolata</taxon>
        <taxon>Ciliophora</taxon>
        <taxon>Intramacronucleata</taxon>
        <taxon>Oligohymenophorea</taxon>
        <taxon>Peniculida</taxon>
        <taxon>Parameciidae</taxon>
        <taxon>Paramecium</taxon>
    </lineage>
</organism>
<dbReference type="Proteomes" id="UP000683925">
    <property type="component" value="Unassembled WGS sequence"/>
</dbReference>
<feature type="region of interest" description="Disordered" evidence="1">
    <location>
        <begin position="419"/>
        <end position="449"/>
    </location>
</feature>
<evidence type="ECO:0000256" key="1">
    <source>
        <dbReference type="SAM" id="MobiDB-lite"/>
    </source>
</evidence>
<keyword evidence="4" id="KW-1185">Reference proteome</keyword>
<accession>A0A8S1RRW4</accession>
<dbReference type="OrthoDB" id="295842at2759"/>
<feature type="domain" description="Protein kinase" evidence="2">
    <location>
        <begin position="135"/>
        <end position="485"/>
    </location>
</feature>
<dbReference type="Pfam" id="PF00069">
    <property type="entry name" value="Pkinase"/>
    <property type="match status" value="1"/>
</dbReference>
<dbReference type="GO" id="GO:0005524">
    <property type="term" value="F:ATP binding"/>
    <property type="evidence" value="ECO:0007669"/>
    <property type="project" value="InterPro"/>
</dbReference>
<name>A0A8S1RRW4_PAROT</name>
<sequence>MKKSGGLQADHSKNSFFNDGNQLFTILTQQNLQFQDQGSFQMKYSNRVTQINIQLAENYLKIIEEVLKFENIYQKSFRYILIENACLRIVINSDTQQLGIRLSKNGQLAEFYGTNLELIEKLKKYVIQSEFQKKYHIIEKIGSGYISSVYKVQHLLSGQKFAAKIVEKSTLTRSSTLEKDSFLNEINILRQIRHNNLLKLEEIYEGEKNIYIITELLEGGPIEHQILNNHYTEQEKIKVMHTLMSSLHSLHNNNIYHNDIRYENILLRDPQDLQTPCLINFGKAMQIPSKRTIATSNNHQDQEKIINLCIKRDIYSLSTLLLTIFTEKVYNLDQVVDELLMKNFQYLTRIEFMGLCPQLQRFFEMIFTDRLSNKMEILTCEQILEFDIFRIPQKPRNSKMFIAQQLLPIIPRRMSKFIPTQENKEKNDSSANSIKLPPLNRDDSTSVEKSFSQSPKSVCLLSSHLNKKTKQSKSILRKQLLHKML</sequence>
<comment type="caution">
    <text evidence="3">The sequence shown here is derived from an EMBL/GenBank/DDBJ whole genome shotgun (WGS) entry which is preliminary data.</text>
</comment>
<dbReference type="InterPro" id="IPR000719">
    <property type="entry name" value="Prot_kinase_dom"/>
</dbReference>
<evidence type="ECO:0000259" key="2">
    <source>
        <dbReference type="PROSITE" id="PS50011"/>
    </source>
</evidence>
<dbReference type="FunFam" id="3.30.200.20:FF:000683">
    <property type="entry name" value="Uncharacterized protein"/>
    <property type="match status" value="1"/>
</dbReference>
<dbReference type="InterPro" id="IPR008266">
    <property type="entry name" value="Tyr_kinase_AS"/>
</dbReference>
<gene>
    <name evidence="3" type="ORF">POCTA_138.1.T0030007</name>
</gene>
<protein>
    <recommendedName>
        <fullName evidence="2">Protein kinase domain-containing protein</fullName>
    </recommendedName>
</protein>
<dbReference type="AlphaFoldDB" id="A0A8S1RRW4"/>
<reference evidence="3" key="1">
    <citation type="submission" date="2021-01" db="EMBL/GenBank/DDBJ databases">
        <authorList>
            <consortium name="Genoscope - CEA"/>
            <person name="William W."/>
        </authorList>
    </citation>
    <scope>NUCLEOTIDE SEQUENCE</scope>
</reference>
<dbReference type="GO" id="GO:0004672">
    <property type="term" value="F:protein kinase activity"/>
    <property type="evidence" value="ECO:0007669"/>
    <property type="project" value="InterPro"/>
</dbReference>
<evidence type="ECO:0000313" key="4">
    <source>
        <dbReference type="Proteomes" id="UP000683925"/>
    </source>
</evidence>
<dbReference type="EMBL" id="CAJJDP010000001">
    <property type="protein sequence ID" value="CAD8131601.1"/>
    <property type="molecule type" value="Genomic_DNA"/>
</dbReference>
<evidence type="ECO:0000313" key="3">
    <source>
        <dbReference type="EMBL" id="CAD8131601.1"/>
    </source>
</evidence>
<dbReference type="PROSITE" id="PS50011">
    <property type="entry name" value="PROTEIN_KINASE_DOM"/>
    <property type="match status" value="1"/>
</dbReference>
<dbReference type="OMA" id="RRMSKFI"/>
<proteinExistence type="predicted"/>
<dbReference type="PANTHER" id="PTHR24347">
    <property type="entry name" value="SERINE/THREONINE-PROTEIN KINASE"/>
    <property type="match status" value="1"/>
</dbReference>